<accession>A0A1Y1XCC3</accession>
<dbReference type="GO" id="GO:0016810">
    <property type="term" value="F:hydrolase activity, acting on carbon-nitrogen (but not peptide) bonds"/>
    <property type="evidence" value="ECO:0007669"/>
    <property type="project" value="InterPro"/>
</dbReference>
<keyword evidence="4 8" id="KW-0732">Signal</keyword>
<dbReference type="AlphaFoldDB" id="A0A1Y1XCC3"/>
<keyword evidence="6" id="KW-0119">Carbohydrate metabolism</keyword>
<dbReference type="PANTHER" id="PTHR46471:SF2">
    <property type="entry name" value="CHITIN DEACETYLASE-RELATED"/>
    <property type="match status" value="1"/>
</dbReference>
<dbReference type="CDD" id="cd00035">
    <property type="entry name" value="ChtBD1"/>
    <property type="match status" value="1"/>
</dbReference>
<keyword evidence="12" id="KW-1185">Reference proteome</keyword>
<dbReference type="STRING" id="1754192.A0A1Y1XCC3"/>
<comment type="caution">
    <text evidence="7">Lacks conserved residue(s) required for the propagation of feature annotation.</text>
</comment>
<evidence type="ECO:0000313" key="12">
    <source>
        <dbReference type="Proteomes" id="UP000193944"/>
    </source>
</evidence>
<reference evidence="11 12" key="1">
    <citation type="submission" date="2016-08" db="EMBL/GenBank/DDBJ databases">
        <title>A Parts List for Fungal Cellulosomes Revealed by Comparative Genomics.</title>
        <authorList>
            <consortium name="DOE Joint Genome Institute"/>
            <person name="Haitjema C.H."/>
            <person name="Gilmore S.P."/>
            <person name="Henske J.K."/>
            <person name="Solomon K.V."/>
            <person name="De Groot R."/>
            <person name="Kuo A."/>
            <person name="Mondo S.J."/>
            <person name="Salamov A.A."/>
            <person name="Labutti K."/>
            <person name="Zhao Z."/>
            <person name="Chiniquy J."/>
            <person name="Barry K."/>
            <person name="Brewer H.M."/>
            <person name="Purvine S.O."/>
            <person name="Wright A.T."/>
            <person name="Boxma B."/>
            <person name="Van Alen T."/>
            <person name="Hackstein J.H."/>
            <person name="Baker S.E."/>
            <person name="Grigoriev I.V."/>
            <person name="O'Malley M.A."/>
        </authorList>
    </citation>
    <scope>NUCLEOTIDE SEQUENCE [LARGE SCALE GENOMIC DNA]</scope>
    <source>
        <strain evidence="11 12">S4</strain>
    </source>
</reference>
<feature type="disulfide bond" evidence="7">
    <location>
        <begin position="33"/>
        <end position="45"/>
    </location>
</feature>
<keyword evidence="3" id="KW-0479">Metal-binding</keyword>
<organism evidence="11 12">
    <name type="scientific">Anaeromyces robustus</name>
    <dbReference type="NCBI Taxonomy" id="1754192"/>
    <lineage>
        <taxon>Eukaryota</taxon>
        <taxon>Fungi</taxon>
        <taxon>Fungi incertae sedis</taxon>
        <taxon>Chytridiomycota</taxon>
        <taxon>Chytridiomycota incertae sedis</taxon>
        <taxon>Neocallimastigomycetes</taxon>
        <taxon>Neocallimastigales</taxon>
        <taxon>Neocallimastigaceae</taxon>
        <taxon>Anaeromyces</taxon>
    </lineage>
</organism>
<keyword evidence="2 7" id="KW-0147">Chitin-binding</keyword>
<dbReference type="GO" id="GO:0005975">
    <property type="term" value="P:carbohydrate metabolic process"/>
    <property type="evidence" value="ECO:0007669"/>
    <property type="project" value="InterPro"/>
</dbReference>
<dbReference type="InterPro" id="IPR002509">
    <property type="entry name" value="NODB_dom"/>
</dbReference>
<evidence type="ECO:0000256" key="2">
    <source>
        <dbReference type="ARBA" id="ARBA00022669"/>
    </source>
</evidence>
<dbReference type="EMBL" id="MCFG01000073">
    <property type="protein sequence ID" value="ORX83420.1"/>
    <property type="molecule type" value="Genomic_DNA"/>
</dbReference>
<dbReference type="GO" id="GO:0046872">
    <property type="term" value="F:metal ion binding"/>
    <property type="evidence" value="ECO:0007669"/>
    <property type="project" value="UniProtKB-KW"/>
</dbReference>
<dbReference type="InterPro" id="IPR011330">
    <property type="entry name" value="Glyco_hydro/deAcase_b/a-brl"/>
</dbReference>
<evidence type="ECO:0000256" key="1">
    <source>
        <dbReference type="ARBA" id="ARBA00001941"/>
    </source>
</evidence>
<evidence type="ECO:0000256" key="3">
    <source>
        <dbReference type="ARBA" id="ARBA00022723"/>
    </source>
</evidence>
<dbReference type="InterPro" id="IPR001002">
    <property type="entry name" value="Chitin-bd_1"/>
</dbReference>
<feature type="domain" description="Chitin-binding type-1" evidence="9">
    <location>
        <begin position="23"/>
        <end position="65"/>
    </location>
</feature>
<evidence type="ECO:0000256" key="7">
    <source>
        <dbReference type="PROSITE-ProRule" id="PRU00261"/>
    </source>
</evidence>
<dbReference type="OrthoDB" id="5547340at2759"/>
<evidence type="ECO:0000259" key="9">
    <source>
        <dbReference type="PROSITE" id="PS50941"/>
    </source>
</evidence>
<feature type="domain" description="NodB homology" evidence="10">
    <location>
        <begin position="91"/>
        <end position="283"/>
    </location>
</feature>
<dbReference type="PRINTS" id="PR00451">
    <property type="entry name" value="CHITINBINDNG"/>
</dbReference>
<dbReference type="PROSITE" id="PS50941">
    <property type="entry name" value="CHIT_BIND_I_2"/>
    <property type="match status" value="1"/>
</dbReference>
<dbReference type="GO" id="GO:0008061">
    <property type="term" value="F:chitin binding"/>
    <property type="evidence" value="ECO:0007669"/>
    <property type="project" value="UniProtKB-UniRule"/>
</dbReference>
<dbReference type="Gene3D" id="3.20.20.370">
    <property type="entry name" value="Glycoside hydrolase/deacetylase"/>
    <property type="match status" value="1"/>
</dbReference>
<dbReference type="Pfam" id="PF01522">
    <property type="entry name" value="Polysacc_deac_1"/>
    <property type="match status" value="1"/>
</dbReference>
<evidence type="ECO:0000256" key="4">
    <source>
        <dbReference type="ARBA" id="ARBA00022729"/>
    </source>
</evidence>
<comment type="cofactor">
    <cofactor evidence="1">
        <name>Co(2+)</name>
        <dbReference type="ChEBI" id="CHEBI:48828"/>
    </cofactor>
</comment>
<evidence type="ECO:0000256" key="5">
    <source>
        <dbReference type="ARBA" id="ARBA00022801"/>
    </source>
</evidence>
<feature type="chain" id="PRO_5012395241" evidence="8">
    <location>
        <begin position="23"/>
        <end position="295"/>
    </location>
</feature>
<dbReference type="SUPFAM" id="SSF57016">
    <property type="entry name" value="Plant lectins/antimicrobial peptides"/>
    <property type="match status" value="1"/>
</dbReference>
<comment type="caution">
    <text evidence="11">The sequence shown here is derived from an EMBL/GenBank/DDBJ whole genome shotgun (WGS) entry which is preliminary data.</text>
</comment>
<dbReference type="InterPro" id="IPR036861">
    <property type="entry name" value="Endochitinase-like_sf"/>
</dbReference>
<dbReference type="PROSITE" id="PS51677">
    <property type="entry name" value="NODB"/>
    <property type="match status" value="1"/>
</dbReference>
<dbReference type="PANTHER" id="PTHR46471">
    <property type="entry name" value="CHITIN DEACETYLASE"/>
    <property type="match status" value="1"/>
</dbReference>
<dbReference type="Gene3D" id="3.30.60.10">
    <property type="entry name" value="Endochitinase-like"/>
    <property type="match status" value="1"/>
</dbReference>
<dbReference type="InterPro" id="IPR018371">
    <property type="entry name" value="Chitin-binding_1_CS"/>
</dbReference>
<evidence type="ECO:0000256" key="8">
    <source>
        <dbReference type="SAM" id="SignalP"/>
    </source>
</evidence>
<dbReference type="SUPFAM" id="SSF88713">
    <property type="entry name" value="Glycoside hydrolase/deacetylase"/>
    <property type="match status" value="1"/>
</dbReference>
<sequence length="295" mass="32688">MKYIKFILAAVALISSTGAASANGRCGGNLGKCPSGTCCSKYGYCGTTEDYCGAGCQAKFGDCKSTKSKAKTTKKEKVTGFQYYDHCVNKKHWALTFDDGPYKYDLALLSLLRKLNVKATFFINGANVMDIKSSQAKEIIQTMNKDGHVIASHTWSHANIEEISKSELISEMTKLEDYIYKYIGKKPAFMRPPYGAGDGNNEIAKTLKSLGYTAACMWNVDTLDWDKTGNVDYALSVFKKYVNKNVGILSLNHNYYGDISEKTLLTLVEAEVKYMRSQGYTPVTMDKCLGLKAYQ</sequence>
<keyword evidence="5 11" id="KW-0378">Hydrolase</keyword>
<keyword evidence="7" id="KW-1015">Disulfide bond</keyword>
<gene>
    <name evidence="11" type="ORF">BCR32DRAFT_231225</name>
</gene>
<evidence type="ECO:0000259" key="10">
    <source>
        <dbReference type="PROSITE" id="PS51677"/>
    </source>
</evidence>
<protein>
    <submittedName>
        <fullName evidence="11">Glycoside hydrolase/deacetylase</fullName>
    </submittedName>
</protein>
<evidence type="ECO:0000256" key="6">
    <source>
        <dbReference type="ARBA" id="ARBA00023277"/>
    </source>
</evidence>
<name>A0A1Y1XCC3_9FUNG</name>
<dbReference type="Proteomes" id="UP000193944">
    <property type="component" value="Unassembled WGS sequence"/>
</dbReference>
<feature type="signal peptide" evidence="8">
    <location>
        <begin position="1"/>
        <end position="22"/>
    </location>
</feature>
<evidence type="ECO:0000313" key="11">
    <source>
        <dbReference type="EMBL" id="ORX83420.1"/>
    </source>
</evidence>
<dbReference type="Pfam" id="PF00187">
    <property type="entry name" value="Chitin_bind_1"/>
    <property type="match status" value="1"/>
</dbReference>
<dbReference type="SMART" id="SM00270">
    <property type="entry name" value="ChtBD1"/>
    <property type="match status" value="1"/>
</dbReference>
<reference evidence="11 12" key="2">
    <citation type="submission" date="2016-08" db="EMBL/GenBank/DDBJ databases">
        <title>Pervasive Adenine N6-methylation of Active Genes in Fungi.</title>
        <authorList>
            <consortium name="DOE Joint Genome Institute"/>
            <person name="Mondo S.J."/>
            <person name="Dannebaum R.O."/>
            <person name="Kuo R.C."/>
            <person name="Labutti K."/>
            <person name="Haridas S."/>
            <person name="Kuo A."/>
            <person name="Salamov A."/>
            <person name="Ahrendt S.R."/>
            <person name="Lipzen A."/>
            <person name="Sullivan W."/>
            <person name="Andreopoulos W.B."/>
            <person name="Clum A."/>
            <person name="Lindquist E."/>
            <person name="Daum C."/>
            <person name="Ramamoorthy G.K."/>
            <person name="Gryganskyi A."/>
            <person name="Culley D."/>
            <person name="Magnuson J.K."/>
            <person name="James T.Y."/>
            <person name="O'Malley M.A."/>
            <person name="Stajich J.E."/>
            <person name="Spatafora J.W."/>
            <person name="Visel A."/>
            <person name="Grigoriev I.V."/>
        </authorList>
    </citation>
    <scope>NUCLEOTIDE SEQUENCE [LARGE SCALE GENOMIC DNA]</scope>
    <source>
        <strain evidence="11 12">S4</strain>
    </source>
</reference>
<dbReference type="PROSITE" id="PS00026">
    <property type="entry name" value="CHIT_BIND_I_1"/>
    <property type="match status" value="1"/>
</dbReference>
<feature type="disulfide bond" evidence="7">
    <location>
        <begin position="38"/>
        <end position="52"/>
    </location>
</feature>
<proteinExistence type="predicted"/>